<evidence type="ECO:0000313" key="8">
    <source>
        <dbReference type="Proteomes" id="UP000317496"/>
    </source>
</evidence>
<feature type="site" description="Lowers pKa of active site Cys" evidence="5">
    <location>
        <position position="157"/>
    </location>
</feature>
<evidence type="ECO:0000256" key="4">
    <source>
        <dbReference type="ARBA" id="ARBA00024732"/>
    </source>
</evidence>
<dbReference type="EC" id="2.3.1.181" evidence="5"/>
<proteinExistence type="inferred from homology"/>
<dbReference type="NCBIfam" id="TIGR00214">
    <property type="entry name" value="lipB"/>
    <property type="match status" value="1"/>
</dbReference>
<feature type="active site" description="Acyl-thioester intermediate" evidence="5">
    <location>
        <position position="191"/>
    </location>
</feature>
<dbReference type="NCBIfam" id="NF010921">
    <property type="entry name" value="PRK14341.1"/>
    <property type="match status" value="1"/>
</dbReference>
<dbReference type="PANTHER" id="PTHR10993">
    <property type="entry name" value="OCTANOYLTRANSFERASE"/>
    <property type="match status" value="1"/>
</dbReference>
<dbReference type="Proteomes" id="UP000317496">
    <property type="component" value="Chromosome"/>
</dbReference>
<dbReference type="CDD" id="cd16444">
    <property type="entry name" value="LipB"/>
    <property type="match status" value="1"/>
</dbReference>
<feature type="domain" description="BPL/LPL catalytic" evidence="6">
    <location>
        <begin position="47"/>
        <end position="234"/>
    </location>
</feature>
<evidence type="ECO:0000259" key="6">
    <source>
        <dbReference type="PROSITE" id="PS51733"/>
    </source>
</evidence>
<dbReference type="PROSITE" id="PS01313">
    <property type="entry name" value="LIPB"/>
    <property type="match status" value="1"/>
</dbReference>
<dbReference type="HAMAP" id="MF_00013">
    <property type="entry name" value="LipB"/>
    <property type="match status" value="1"/>
</dbReference>
<comment type="function">
    <text evidence="4 5">Catalyzes the transfer of endogenously produced octanoic acid from octanoyl-acyl-carrier-protein onto the lipoyl domains of lipoate-dependent enzymes. Lipoyl-ACP can also act as a substrate although octanoyl-ACP is likely to be the physiological substrate.</text>
</comment>
<comment type="similarity">
    <text evidence="5">Belongs to the LipB family.</text>
</comment>
<dbReference type="Pfam" id="PF21948">
    <property type="entry name" value="LplA-B_cat"/>
    <property type="match status" value="1"/>
</dbReference>
<comment type="pathway">
    <text evidence="1 5">Protein modification; protein lipoylation via endogenous pathway; protein N(6)-(lipoyl)lysine from octanoyl-[acyl-carrier-protein]: step 1/2.</text>
</comment>
<feature type="binding site" evidence="5">
    <location>
        <begin position="160"/>
        <end position="162"/>
    </location>
    <ligand>
        <name>substrate</name>
    </ligand>
</feature>
<dbReference type="GO" id="GO:0005737">
    <property type="term" value="C:cytoplasm"/>
    <property type="evidence" value="ECO:0007669"/>
    <property type="project" value="UniProtKB-SubCell"/>
</dbReference>
<evidence type="ECO:0000313" key="7">
    <source>
        <dbReference type="EMBL" id="QDO98552.1"/>
    </source>
</evidence>
<dbReference type="OrthoDB" id="9787061at2"/>
<sequence>MPPVLPPPNQILQTPAGPVDWIISDAPVAYEAAQAAMEARVADIHAGRASEAIWLLEHPPLYTAGTSAKPADLLTPQFPVFATGRGGQYTYHGPGQRVVYLMLDLTRRGRDVRAFVCRMEDWVIASLARFNVTGAIRDGRVGVWVDRPDQGPGREDKIAAIGVRVRHWITFHGLSLNVDPNLDHYGGIVACGIQNTAAEPFGVTSLADLGLTPTLPEVDLILRDTVEGALLDRLGTSCTT</sequence>
<evidence type="ECO:0000256" key="5">
    <source>
        <dbReference type="HAMAP-Rule" id="MF_00013"/>
    </source>
</evidence>
<organism evidence="7 8">
    <name type="scientific">Ferrovibrio terrae</name>
    <dbReference type="NCBI Taxonomy" id="2594003"/>
    <lineage>
        <taxon>Bacteria</taxon>
        <taxon>Pseudomonadati</taxon>
        <taxon>Pseudomonadota</taxon>
        <taxon>Alphaproteobacteria</taxon>
        <taxon>Rhodospirillales</taxon>
        <taxon>Rhodospirillaceae</taxon>
        <taxon>Ferrovibrio</taxon>
    </lineage>
</organism>
<dbReference type="InterPro" id="IPR045864">
    <property type="entry name" value="aa-tRNA-synth_II/BPL/LPL"/>
</dbReference>
<dbReference type="AlphaFoldDB" id="A0A516H446"/>
<evidence type="ECO:0000256" key="3">
    <source>
        <dbReference type="ARBA" id="ARBA00023315"/>
    </source>
</evidence>
<dbReference type="GO" id="GO:0033819">
    <property type="term" value="F:lipoyl(octanoyl) transferase activity"/>
    <property type="evidence" value="ECO:0007669"/>
    <property type="project" value="UniProtKB-EC"/>
</dbReference>
<keyword evidence="5" id="KW-0963">Cytoplasm</keyword>
<name>A0A516H446_9PROT</name>
<evidence type="ECO:0000256" key="1">
    <source>
        <dbReference type="ARBA" id="ARBA00004821"/>
    </source>
</evidence>
<feature type="binding site" evidence="5">
    <location>
        <begin position="85"/>
        <end position="92"/>
    </location>
    <ligand>
        <name>substrate</name>
    </ligand>
</feature>
<dbReference type="InterPro" id="IPR020605">
    <property type="entry name" value="Octanoyltransferase_CS"/>
</dbReference>
<dbReference type="EMBL" id="CP041636">
    <property type="protein sequence ID" value="QDO98552.1"/>
    <property type="molecule type" value="Genomic_DNA"/>
</dbReference>
<dbReference type="UniPathway" id="UPA00538">
    <property type="reaction ID" value="UER00592"/>
</dbReference>
<evidence type="ECO:0000256" key="2">
    <source>
        <dbReference type="ARBA" id="ARBA00022679"/>
    </source>
</evidence>
<comment type="subcellular location">
    <subcellularLocation>
        <location evidence="5">Cytoplasm</location>
    </subcellularLocation>
</comment>
<dbReference type="PROSITE" id="PS51733">
    <property type="entry name" value="BPL_LPL_CATALYTIC"/>
    <property type="match status" value="1"/>
</dbReference>
<keyword evidence="3 5" id="KW-0012">Acyltransferase</keyword>
<reference evidence="7 8" key="1">
    <citation type="submission" date="2019-07" db="EMBL/GenBank/DDBJ databases">
        <title>Genome sequencing for Ferrovibrio sp. K5.</title>
        <authorList>
            <person name="Park S.-J."/>
        </authorList>
    </citation>
    <scope>NUCLEOTIDE SEQUENCE [LARGE SCALE GENOMIC DNA]</scope>
    <source>
        <strain evidence="7 8">K5</strain>
    </source>
</reference>
<feature type="binding site" evidence="5">
    <location>
        <begin position="173"/>
        <end position="175"/>
    </location>
    <ligand>
        <name>substrate</name>
    </ligand>
</feature>
<keyword evidence="8" id="KW-1185">Reference proteome</keyword>
<dbReference type="Gene3D" id="3.30.930.10">
    <property type="entry name" value="Bira Bifunctional Protein, Domain 2"/>
    <property type="match status" value="1"/>
</dbReference>
<dbReference type="PANTHER" id="PTHR10993:SF7">
    <property type="entry name" value="LIPOYLTRANSFERASE 2, MITOCHONDRIAL-RELATED"/>
    <property type="match status" value="1"/>
</dbReference>
<gene>
    <name evidence="5 7" type="primary">lipB</name>
    <name evidence="7" type="ORF">FNB15_15245</name>
</gene>
<dbReference type="SUPFAM" id="SSF55681">
    <property type="entry name" value="Class II aaRS and biotin synthetases"/>
    <property type="match status" value="1"/>
</dbReference>
<comment type="miscellaneous">
    <text evidence="5">In the reaction, the free carboxyl group of octanoic acid is attached via an amide linkage to the epsilon-amino group of a specific lysine residue of lipoyl domains of lipoate-dependent enzymes.</text>
</comment>
<protein>
    <recommendedName>
        <fullName evidence="5">Octanoyltransferase</fullName>
        <ecNumber evidence="5">2.3.1.181</ecNumber>
    </recommendedName>
    <alternativeName>
        <fullName evidence="5">Lipoate-protein ligase B</fullName>
    </alternativeName>
    <alternativeName>
        <fullName evidence="5">Lipoyl/octanoyl transferase</fullName>
    </alternativeName>
    <alternativeName>
        <fullName evidence="5">Octanoyl-[acyl-carrier-protein]-protein N-octanoyltransferase</fullName>
    </alternativeName>
</protein>
<dbReference type="InterPro" id="IPR000544">
    <property type="entry name" value="Octanoyltransferase"/>
</dbReference>
<comment type="catalytic activity">
    <reaction evidence="5">
        <text>octanoyl-[ACP] + L-lysyl-[protein] = N(6)-octanoyl-L-lysyl-[protein] + holo-[ACP] + H(+)</text>
        <dbReference type="Rhea" id="RHEA:17665"/>
        <dbReference type="Rhea" id="RHEA-COMP:9636"/>
        <dbReference type="Rhea" id="RHEA-COMP:9685"/>
        <dbReference type="Rhea" id="RHEA-COMP:9752"/>
        <dbReference type="Rhea" id="RHEA-COMP:9928"/>
        <dbReference type="ChEBI" id="CHEBI:15378"/>
        <dbReference type="ChEBI" id="CHEBI:29969"/>
        <dbReference type="ChEBI" id="CHEBI:64479"/>
        <dbReference type="ChEBI" id="CHEBI:78463"/>
        <dbReference type="ChEBI" id="CHEBI:78809"/>
        <dbReference type="EC" id="2.3.1.181"/>
    </reaction>
</comment>
<accession>A0A516H446</accession>
<keyword evidence="2 5" id="KW-0808">Transferase</keyword>
<dbReference type="InterPro" id="IPR004143">
    <property type="entry name" value="BPL_LPL_catalytic"/>
</dbReference>
<dbReference type="KEGG" id="fer:FNB15_15245"/>
<dbReference type="GO" id="GO:0009249">
    <property type="term" value="P:protein lipoylation"/>
    <property type="evidence" value="ECO:0007669"/>
    <property type="project" value="InterPro"/>
</dbReference>